<gene>
    <name evidence="1" type="ORF">G5V65_04775</name>
</gene>
<proteinExistence type="predicted"/>
<dbReference type="EMBL" id="JAALFE010000003">
    <property type="protein sequence ID" value="NGQ90200.1"/>
    <property type="molecule type" value="Genomic_DNA"/>
</dbReference>
<dbReference type="RefSeq" id="WP_165047446.1">
    <property type="nucleotide sequence ID" value="NZ_JAALFE010000003.1"/>
</dbReference>
<comment type="caution">
    <text evidence="1">The sequence shown here is derived from an EMBL/GenBank/DDBJ whole genome shotgun (WGS) entry which is preliminary data.</text>
</comment>
<name>A0A6M1TQR9_9RHOB</name>
<accession>A0A6M1TQR9</accession>
<reference evidence="1 2" key="1">
    <citation type="submission" date="2020-02" db="EMBL/GenBank/DDBJ databases">
        <title>Rhodobacter translucens sp. nov., a novel bacterium isolated from activated sludge.</title>
        <authorList>
            <person name="Liu J."/>
        </authorList>
    </citation>
    <scope>NUCLEOTIDE SEQUENCE [LARGE SCALE GENOMIC DNA]</scope>
    <source>
        <strain evidence="1 2">HX-7-19</strain>
    </source>
</reference>
<sequence>MKRLAPLALLLAIVAGPSFAGGIIFDLPVLTWPGDEGTATLGTKTPAPRP</sequence>
<dbReference type="AlphaFoldDB" id="A0A6M1TQR9"/>
<organism evidence="1 2">
    <name type="scientific">Paragemmobacter kunshanensis</name>
    <dbReference type="NCBI Taxonomy" id="2583234"/>
    <lineage>
        <taxon>Bacteria</taxon>
        <taxon>Pseudomonadati</taxon>
        <taxon>Pseudomonadota</taxon>
        <taxon>Alphaproteobacteria</taxon>
        <taxon>Rhodobacterales</taxon>
        <taxon>Paracoccaceae</taxon>
        <taxon>Paragemmobacter</taxon>
    </lineage>
</organism>
<keyword evidence="2" id="KW-1185">Reference proteome</keyword>
<dbReference type="Proteomes" id="UP000474758">
    <property type="component" value="Unassembled WGS sequence"/>
</dbReference>
<evidence type="ECO:0000313" key="2">
    <source>
        <dbReference type="Proteomes" id="UP000474758"/>
    </source>
</evidence>
<protein>
    <submittedName>
        <fullName evidence="1">Uncharacterized protein</fullName>
    </submittedName>
</protein>
<evidence type="ECO:0000313" key="1">
    <source>
        <dbReference type="EMBL" id="NGQ90200.1"/>
    </source>
</evidence>